<dbReference type="EMBL" id="ON361135">
    <property type="protein sequence ID" value="UQS93565.1"/>
    <property type="molecule type" value="Genomic_DNA"/>
</dbReference>
<organism evidence="1 2">
    <name type="scientific">Pseudomonas phage vB_Pae_Kat</name>
    <dbReference type="NCBI Taxonomy" id="2937408"/>
    <lineage>
        <taxon>Viruses</taxon>
        <taxon>Duplodnaviria</taxon>
        <taxon>Heunggongvirae</taxon>
        <taxon>Uroviricota</taxon>
        <taxon>Caudoviricetes</taxon>
        <taxon>Vandenendeviridae</taxon>
        <taxon>Skurskavirinae</taxon>
        <taxon>Pakpunavirus</taxon>
        <taxon>Pakpunavirus kat</taxon>
    </lineage>
</organism>
<proteinExistence type="predicted"/>
<accession>A0A9E7DR24</accession>
<evidence type="ECO:0000313" key="2">
    <source>
        <dbReference type="Proteomes" id="UP001057249"/>
    </source>
</evidence>
<gene>
    <name evidence="1" type="ORF">Kat_gp157</name>
</gene>
<dbReference type="Proteomes" id="UP001057249">
    <property type="component" value="Segment"/>
</dbReference>
<sequence>MTVEESKATFKDPYPRFFDASRRYGETNDCMVVSFAVVWNTTYEKAHQHLKVKCKRGYRQGATQKRFSYADTWCPKTRMLYREDAKDKTLRQFASENPTGRFWISVRGHAVAIIDGVLYDHTNDTRRVIRHCWQVWPGQEPDKIERKADPIAPPVRKAPDWYV</sequence>
<name>A0A9E7DR24_9CAUD</name>
<reference evidence="1" key="1">
    <citation type="submission" date="2022-04" db="EMBL/GenBank/DDBJ databases">
        <authorList>
            <person name="Penziner S."/>
            <person name="Menon N.D."/>
        </authorList>
    </citation>
    <scope>NUCLEOTIDE SEQUENCE</scope>
</reference>
<keyword evidence="2" id="KW-1185">Reference proteome</keyword>
<evidence type="ECO:0000313" key="1">
    <source>
        <dbReference type="EMBL" id="UQS93565.1"/>
    </source>
</evidence>
<protein>
    <submittedName>
        <fullName evidence="1">Uncharacterized protein</fullName>
    </submittedName>
</protein>